<comment type="similarity">
    <text evidence="5">Belongs to the creatininase superfamily.</text>
</comment>
<evidence type="ECO:0000256" key="1">
    <source>
        <dbReference type="ARBA" id="ARBA00001947"/>
    </source>
</evidence>
<proteinExistence type="inferred from homology"/>
<organism evidence="6 7">
    <name type="scientific">Candidatus Lumbricidiphila eiseniae</name>
    <dbReference type="NCBI Taxonomy" id="1969409"/>
    <lineage>
        <taxon>Bacteria</taxon>
        <taxon>Bacillati</taxon>
        <taxon>Actinomycetota</taxon>
        <taxon>Actinomycetes</taxon>
        <taxon>Micrococcales</taxon>
        <taxon>Microbacteriaceae</taxon>
        <taxon>Candidatus Lumbricidiphila</taxon>
    </lineage>
</organism>
<dbReference type="Proteomes" id="UP000219994">
    <property type="component" value="Unassembled WGS sequence"/>
</dbReference>
<comment type="caution">
    <text evidence="6">The sequence shown here is derived from an EMBL/GenBank/DDBJ whole genome shotgun (WGS) entry which is preliminary data.</text>
</comment>
<reference evidence="7" key="1">
    <citation type="submission" date="2017-03" db="EMBL/GenBank/DDBJ databases">
        <authorList>
            <person name="Lund M.B."/>
        </authorList>
    </citation>
    <scope>NUCLEOTIDE SEQUENCE [LARGE SCALE GENOMIC DNA]</scope>
</reference>
<evidence type="ECO:0008006" key="8">
    <source>
        <dbReference type="Google" id="ProtNLM"/>
    </source>
</evidence>
<gene>
    <name evidence="6" type="ORF">B5766_07960</name>
</gene>
<dbReference type="PANTHER" id="PTHR35005">
    <property type="entry name" value="3-DEHYDRO-SCYLLO-INOSOSE HYDROLASE"/>
    <property type="match status" value="1"/>
</dbReference>
<dbReference type="AlphaFoldDB" id="A0A2A6FR16"/>
<dbReference type="GO" id="GO:0009231">
    <property type="term" value="P:riboflavin biosynthetic process"/>
    <property type="evidence" value="ECO:0007669"/>
    <property type="project" value="TreeGrafter"/>
</dbReference>
<sequence>MKLALLRSDQCRFGENDKPVLVIPIGAVEQHSRHLPLGTDALIVEHIARALEETHPALVLLAPTVWIGASNHHLALPGSASVGTLTITEVVTRQVLSLVASTGIDRILILNGHGGNQPAVRLALEHIHEKQPQVLGFGVDYWALMFDALDVVGIDRPPFMGHADIIETSILLAKHPELVAMERAEDDGYGDGIGLHIATTEGIPERSRHGGVGDPRGATVTRGHEFFDAAVRGAADLVTRIATFTSTNQRHTT</sequence>
<dbReference type="Pfam" id="PF02633">
    <property type="entry name" value="Creatininase"/>
    <property type="match status" value="1"/>
</dbReference>
<dbReference type="EMBL" id="NAEP01000041">
    <property type="protein sequence ID" value="PDQ35051.1"/>
    <property type="molecule type" value="Genomic_DNA"/>
</dbReference>
<name>A0A2A6FR16_9MICO</name>
<evidence type="ECO:0000256" key="4">
    <source>
        <dbReference type="ARBA" id="ARBA00022833"/>
    </source>
</evidence>
<evidence type="ECO:0000313" key="7">
    <source>
        <dbReference type="Proteomes" id="UP000219994"/>
    </source>
</evidence>
<protein>
    <recommendedName>
        <fullName evidence="8">Creatinine amidohydrolase</fullName>
    </recommendedName>
</protein>
<dbReference type="InterPro" id="IPR003785">
    <property type="entry name" value="Creatininase/forma_Hydrolase"/>
</dbReference>
<evidence type="ECO:0000313" key="6">
    <source>
        <dbReference type="EMBL" id="PDQ35051.1"/>
    </source>
</evidence>
<dbReference type="GO" id="GO:0016811">
    <property type="term" value="F:hydrolase activity, acting on carbon-nitrogen (but not peptide) bonds, in linear amides"/>
    <property type="evidence" value="ECO:0007669"/>
    <property type="project" value="TreeGrafter"/>
</dbReference>
<dbReference type="PANTHER" id="PTHR35005:SF1">
    <property type="entry name" value="2-AMINO-5-FORMYLAMINO-6-RIBOSYLAMINOPYRIMIDIN-4(3H)-ONE 5'-MONOPHOSPHATE DEFORMYLASE"/>
    <property type="match status" value="1"/>
</dbReference>
<evidence type="ECO:0000256" key="3">
    <source>
        <dbReference type="ARBA" id="ARBA00022801"/>
    </source>
</evidence>
<accession>A0A2A6FR16</accession>
<keyword evidence="4" id="KW-0862">Zinc</keyword>
<dbReference type="GO" id="GO:0046872">
    <property type="term" value="F:metal ion binding"/>
    <property type="evidence" value="ECO:0007669"/>
    <property type="project" value="UniProtKB-KW"/>
</dbReference>
<dbReference type="Gene3D" id="3.40.50.10310">
    <property type="entry name" value="Creatininase"/>
    <property type="match status" value="1"/>
</dbReference>
<dbReference type="InterPro" id="IPR024087">
    <property type="entry name" value="Creatininase-like_sf"/>
</dbReference>
<evidence type="ECO:0000256" key="2">
    <source>
        <dbReference type="ARBA" id="ARBA00022723"/>
    </source>
</evidence>
<comment type="cofactor">
    <cofactor evidence="1">
        <name>Zn(2+)</name>
        <dbReference type="ChEBI" id="CHEBI:29105"/>
    </cofactor>
</comment>
<evidence type="ECO:0000256" key="5">
    <source>
        <dbReference type="ARBA" id="ARBA00024029"/>
    </source>
</evidence>
<keyword evidence="3" id="KW-0378">Hydrolase</keyword>
<dbReference type="SUPFAM" id="SSF102215">
    <property type="entry name" value="Creatininase"/>
    <property type="match status" value="1"/>
</dbReference>
<keyword evidence="2" id="KW-0479">Metal-binding</keyword>